<dbReference type="AlphaFoldDB" id="A0A5K1K2G5"/>
<feature type="region of interest" description="Disordered" evidence="1">
    <location>
        <begin position="85"/>
        <end position="111"/>
    </location>
</feature>
<gene>
    <name evidence="3" type="primary">Q9Z4S8</name>
</gene>
<evidence type="ECO:0000256" key="1">
    <source>
        <dbReference type="SAM" id="MobiDB-lite"/>
    </source>
</evidence>
<dbReference type="Pfam" id="PF20411">
    <property type="entry name" value="DUF6697"/>
    <property type="match status" value="1"/>
</dbReference>
<proteinExistence type="predicted"/>
<feature type="compositionally biased region" description="Basic and acidic residues" evidence="1">
    <location>
        <begin position="85"/>
        <end position="98"/>
    </location>
</feature>
<dbReference type="InterPro" id="IPR046520">
    <property type="entry name" value="DUF6697"/>
</dbReference>
<dbReference type="EMBL" id="LR727679">
    <property type="protein sequence ID" value="VWO99487.1"/>
    <property type="molecule type" value="Genomic_DNA"/>
</dbReference>
<organism evidence="3">
    <name type="scientific">Ganoderma boninense</name>
    <dbReference type="NCBI Taxonomy" id="34458"/>
    <lineage>
        <taxon>Eukaryota</taxon>
        <taxon>Fungi</taxon>
        <taxon>Dikarya</taxon>
        <taxon>Basidiomycota</taxon>
        <taxon>Agaricomycotina</taxon>
        <taxon>Agaricomycetes</taxon>
        <taxon>Polyporales</taxon>
        <taxon>Polyporaceae</taxon>
        <taxon>Ganoderma</taxon>
    </lineage>
</organism>
<accession>A0A5K1K2G5</accession>
<evidence type="ECO:0000259" key="2">
    <source>
        <dbReference type="Pfam" id="PF20411"/>
    </source>
</evidence>
<name>A0A5K1K2G5_9APHY</name>
<protein>
    <submittedName>
        <fullName evidence="3">Tetrathionate reductase subunit B (Tetrathionate reductase subunit TtrB)</fullName>
    </submittedName>
</protein>
<feature type="domain" description="DUF6697" evidence="2">
    <location>
        <begin position="188"/>
        <end position="331"/>
    </location>
</feature>
<evidence type="ECO:0000313" key="3">
    <source>
        <dbReference type="EMBL" id="VWO99487.1"/>
    </source>
</evidence>
<reference evidence="3" key="1">
    <citation type="submission" date="2019-10" db="EMBL/GenBank/DDBJ databases">
        <authorList>
            <person name="Nor Muhammad N."/>
        </authorList>
    </citation>
    <scope>NUCLEOTIDE SEQUENCE</scope>
</reference>
<sequence length="377" mass="42188">MLDFTADPRKLEITLRHYEEGYTSQALTTAKLQAEIVHLKANIDYLEQCLAEERAQQKSEDVEVEVRSISTFSAMELLTLKRQIAPDHDQSHLREPSPEAKAGPSNPNLQKRAKSVVHVLVPPLSEDKKRAFPRAPLTVYEDGAHPTIPVPARSRARTSADAVDRLGDIPSLDVKVSDKGTCVTVNDRNLLYSSHEFQLWRPSKPGGPGLLLHPSPEQAWQGDVQTVFVALYMAKYRYAGEYRLTQDEPLSTDEFNALPLAAKQKWATHIAQTVQYKEIRVRIATRRDKAREATTQEVMTVANDTKNAFRGTVTAEDVLRAYERGDEVGVVMVIVLAVYRADRRDSRLPEDARVADDLMLDDGLDGSNCVSMSLGRL</sequence>